<comment type="similarity">
    <text evidence="1 5">Belongs to the transferase hexapeptide repeat family.</text>
</comment>
<dbReference type="EMBL" id="QSRK01000045">
    <property type="protein sequence ID" value="RGL08307.1"/>
    <property type="molecule type" value="Genomic_DNA"/>
</dbReference>
<comment type="caution">
    <text evidence="6">The sequence shown here is derived from an EMBL/GenBank/DDBJ whole genome shotgun (WGS) entry which is preliminary data.</text>
</comment>
<dbReference type="Pfam" id="PF00132">
    <property type="entry name" value="Hexapep"/>
    <property type="match status" value="1"/>
</dbReference>
<dbReference type="InterPro" id="IPR001451">
    <property type="entry name" value="Hexapep"/>
</dbReference>
<dbReference type="InterPro" id="IPR018357">
    <property type="entry name" value="Hexapep_transf_CS"/>
</dbReference>
<name>A0A3E4QQT4_BACUN</name>
<proteinExistence type="inferred from homology"/>
<comment type="catalytic activity">
    <reaction evidence="5">
        <text>L-serine + acetyl-CoA = O-acetyl-L-serine + CoA</text>
        <dbReference type="Rhea" id="RHEA:24560"/>
        <dbReference type="ChEBI" id="CHEBI:33384"/>
        <dbReference type="ChEBI" id="CHEBI:57287"/>
        <dbReference type="ChEBI" id="CHEBI:57288"/>
        <dbReference type="ChEBI" id="CHEBI:58340"/>
        <dbReference type="EC" id="2.3.1.30"/>
    </reaction>
</comment>
<evidence type="ECO:0000256" key="5">
    <source>
        <dbReference type="PIRNR" id="PIRNR000441"/>
    </source>
</evidence>
<organism evidence="6 7">
    <name type="scientific">Bacteroides uniformis</name>
    <dbReference type="NCBI Taxonomy" id="820"/>
    <lineage>
        <taxon>Bacteria</taxon>
        <taxon>Pseudomonadati</taxon>
        <taxon>Bacteroidota</taxon>
        <taxon>Bacteroidia</taxon>
        <taxon>Bacteroidales</taxon>
        <taxon>Bacteroidaceae</taxon>
        <taxon>Bacteroides</taxon>
    </lineage>
</organism>
<keyword evidence="3" id="KW-0677">Repeat</keyword>
<keyword evidence="2 5" id="KW-0808">Transferase</keyword>
<dbReference type="GO" id="GO:0009001">
    <property type="term" value="F:serine O-acetyltransferase activity"/>
    <property type="evidence" value="ECO:0007669"/>
    <property type="project" value="UniProtKB-EC"/>
</dbReference>
<dbReference type="PIRSF" id="PIRSF000441">
    <property type="entry name" value="CysE"/>
    <property type="match status" value="1"/>
</dbReference>
<accession>A0A3E4QQT4</accession>
<evidence type="ECO:0000256" key="1">
    <source>
        <dbReference type="ARBA" id="ARBA00007274"/>
    </source>
</evidence>
<sequence>MIWKECKSLIVSDLERLTNINKWGGVKSLLFNASFRITFWFRIGSYLITKHHFMAKFCLRCVQLIHKHNQYLTGIQIGFGTKIGKALMFPHYSCIVINGSAIIGDNCTIYHGVTVGSVRGPKGGAPHIGNNVVIASGAKVIGNITIGNNVMIGSGAIVVTDIPDNSVVVGNPGKVISKRGLEHTKYYS</sequence>
<keyword evidence="4 5" id="KW-0012">Acyltransferase</keyword>
<evidence type="ECO:0000256" key="4">
    <source>
        <dbReference type="ARBA" id="ARBA00023315"/>
    </source>
</evidence>
<dbReference type="PANTHER" id="PTHR42811">
    <property type="entry name" value="SERINE ACETYLTRANSFERASE"/>
    <property type="match status" value="1"/>
</dbReference>
<dbReference type="PROSITE" id="PS00101">
    <property type="entry name" value="HEXAPEP_TRANSFERASES"/>
    <property type="match status" value="1"/>
</dbReference>
<evidence type="ECO:0000256" key="3">
    <source>
        <dbReference type="ARBA" id="ARBA00022737"/>
    </source>
</evidence>
<dbReference type="CDD" id="cd03354">
    <property type="entry name" value="LbH_SAT"/>
    <property type="match status" value="1"/>
</dbReference>
<dbReference type="RefSeq" id="WP_005827985.1">
    <property type="nucleotide sequence ID" value="NZ_JADMSG010000021.1"/>
</dbReference>
<gene>
    <name evidence="6" type="ORF">DXC80_18985</name>
</gene>
<dbReference type="Gene3D" id="2.160.10.10">
    <property type="entry name" value="Hexapeptide repeat proteins"/>
    <property type="match status" value="1"/>
</dbReference>
<dbReference type="AlphaFoldDB" id="A0A3E4QQT4"/>
<reference evidence="6 7" key="1">
    <citation type="submission" date="2018-08" db="EMBL/GenBank/DDBJ databases">
        <title>A genome reference for cultivated species of the human gut microbiota.</title>
        <authorList>
            <person name="Zou Y."/>
            <person name="Xue W."/>
            <person name="Luo G."/>
        </authorList>
    </citation>
    <scope>NUCLEOTIDE SEQUENCE [LARGE SCALE GENOMIC DNA]</scope>
    <source>
        <strain evidence="6 7">TF08-13</strain>
    </source>
</reference>
<dbReference type="SUPFAM" id="SSF51161">
    <property type="entry name" value="Trimeric LpxA-like enzymes"/>
    <property type="match status" value="1"/>
</dbReference>
<dbReference type="GO" id="GO:0005737">
    <property type="term" value="C:cytoplasm"/>
    <property type="evidence" value="ECO:0007669"/>
    <property type="project" value="InterPro"/>
</dbReference>
<dbReference type="GO" id="GO:0006535">
    <property type="term" value="P:cysteine biosynthetic process from serine"/>
    <property type="evidence" value="ECO:0007669"/>
    <property type="project" value="InterPro"/>
</dbReference>
<dbReference type="InterPro" id="IPR045304">
    <property type="entry name" value="LbH_SAT"/>
</dbReference>
<protein>
    <recommendedName>
        <fullName evidence="5">Serine acetyltransferase</fullName>
        <ecNumber evidence="5">2.3.1.30</ecNumber>
    </recommendedName>
</protein>
<evidence type="ECO:0000313" key="7">
    <source>
        <dbReference type="Proteomes" id="UP000260795"/>
    </source>
</evidence>
<evidence type="ECO:0000256" key="2">
    <source>
        <dbReference type="ARBA" id="ARBA00022679"/>
    </source>
</evidence>
<dbReference type="EC" id="2.3.1.30" evidence="5"/>
<dbReference type="InterPro" id="IPR011004">
    <property type="entry name" value="Trimer_LpxA-like_sf"/>
</dbReference>
<evidence type="ECO:0000313" key="6">
    <source>
        <dbReference type="EMBL" id="RGL08307.1"/>
    </source>
</evidence>
<dbReference type="Proteomes" id="UP000260795">
    <property type="component" value="Unassembled WGS sequence"/>
</dbReference>
<dbReference type="InterPro" id="IPR005881">
    <property type="entry name" value="Ser_O-AcTrfase"/>
</dbReference>